<protein>
    <submittedName>
        <fullName evidence="1">Uncharacterized protein</fullName>
    </submittedName>
</protein>
<accession>A0A9X1AHD3</accession>
<gene>
    <name evidence="1" type="ORF">J1C56_31430</name>
</gene>
<organism evidence="1 2">
    <name type="scientific">Aminobacter anthyllidis</name>
    <dbReference type="NCBI Taxonomy" id="1035067"/>
    <lineage>
        <taxon>Bacteria</taxon>
        <taxon>Pseudomonadati</taxon>
        <taxon>Pseudomonadota</taxon>
        <taxon>Alphaproteobacteria</taxon>
        <taxon>Hyphomicrobiales</taxon>
        <taxon>Phyllobacteriaceae</taxon>
        <taxon>Aminobacter</taxon>
    </lineage>
</organism>
<comment type="caution">
    <text evidence="1">The sequence shown here is derived from an EMBL/GenBank/DDBJ whole genome shotgun (WGS) entry which is preliminary data.</text>
</comment>
<dbReference type="Proteomes" id="UP001138921">
    <property type="component" value="Unassembled WGS sequence"/>
</dbReference>
<dbReference type="RefSeq" id="WP_214393830.1">
    <property type="nucleotide sequence ID" value="NZ_JAFLWW010000016.1"/>
</dbReference>
<proteinExistence type="predicted"/>
<sequence length="80" mass="9006">MAYEREPTLDEILNEPIIRKIMAVDGYSSDDIRYLMGQAGARNPFEKVLKPTNNEVASQRLPYSATAAHSACYLPSECRQ</sequence>
<name>A0A9X1AHD3_9HYPH</name>
<dbReference type="EMBL" id="JAFLWW010000016">
    <property type="protein sequence ID" value="MBT1160044.1"/>
    <property type="molecule type" value="Genomic_DNA"/>
</dbReference>
<evidence type="ECO:0000313" key="1">
    <source>
        <dbReference type="EMBL" id="MBT1160044.1"/>
    </source>
</evidence>
<reference evidence="1" key="1">
    <citation type="journal article" date="2021" name="Microorganisms">
        <title>Phylogenomic Reconstruction and Metabolic Potential of the Genus Aminobacter.</title>
        <authorList>
            <person name="Artuso I."/>
            <person name="Turrini P."/>
            <person name="Pirolo M."/>
            <person name="Lugli G.A."/>
            <person name="Ventura M."/>
            <person name="Visca P."/>
        </authorList>
    </citation>
    <scope>NUCLEOTIDE SEQUENCE</scope>
    <source>
        <strain evidence="1">LMG 26462</strain>
    </source>
</reference>
<reference evidence="1" key="2">
    <citation type="submission" date="2021-03" db="EMBL/GenBank/DDBJ databases">
        <authorList>
            <person name="Artuso I."/>
            <person name="Turrini P."/>
            <person name="Pirolo M."/>
            <person name="Lugli G.A."/>
            <person name="Ventura M."/>
            <person name="Visca P."/>
        </authorList>
    </citation>
    <scope>NUCLEOTIDE SEQUENCE</scope>
    <source>
        <strain evidence="1">LMG 26462</strain>
    </source>
</reference>
<keyword evidence="2" id="KW-1185">Reference proteome</keyword>
<evidence type="ECO:0000313" key="2">
    <source>
        <dbReference type="Proteomes" id="UP001138921"/>
    </source>
</evidence>
<dbReference type="AlphaFoldDB" id="A0A9X1AHD3"/>